<evidence type="ECO:0008006" key="3">
    <source>
        <dbReference type="Google" id="ProtNLM"/>
    </source>
</evidence>
<comment type="caution">
    <text evidence="1">The sequence shown here is derived from an EMBL/GenBank/DDBJ whole genome shotgun (WGS) entry which is preliminary data.</text>
</comment>
<organism evidence="1 2">
    <name type="scientific">Paenibacillus physcomitrellae</name>
    <dbReference type="NCBI Taxonomy" id="1619311"/>
    <lineage>
        <taxon>Bacteria</taxon>
        <taxon>Bacillati</taxon>
        <taxon>Bacillota</taxon>
        <taxon>Bacilli</taxon>
        <taxon>Bacillales</taxon>
        <taxon>Paenibacillaceae</taxon>
        <taxon>Paenibacillus</taxon>
    </lineage>
</organism>
<keyword evidence="2" id="KW-1185">Reference proteome</keyword>
<accession>A0ABQ1GJY5</accession>
<dbReference type="EMBL" id="BMHF01000013">
    <property type="protein sequence ID" value="GGA45152.1"/>
    <property type="molecule type" value="Genomic_DNA"/>
</dbReference>
<gene>
    <name evidence="1" type="ORF">GCM10010917_33050</name>
</gene>
<sequence length="215" mass="24145">MKRNIISMPSAWGRNVEHRYYLGSSTKGADSMDRDKLVVLFPGKAYPCQMPLLHYATRSALEHGCDVLELEYGFQSARTEFEMDDLNILLYECKHAIDQIRHKYERTAFVSKSIGTLVAGQIGEMLGQDAVRQLFLTPLDQTLPFIQSSDCTVIHGTRDPVFSPSSVKAAGEAERAQLHSLEGADHMLALRTVQESLNVLRETCVLYDQFFAGLK</sequence>
<dbReference type="Gene3D" id="3.40.50.1820">
    <property type="entry name" value="alpha/beta hydrolase"/>
    <property type="match status" value="1"/>
</dbReference>
<dbReference type="Proteomes" id="UP000609323">
    <property type="component" value="Unassembled WGS sequence"/>
</dbReference>
<name>A0ABQ1GJY5_9BACL</name>
<evidence type="ECO:0000313" key="2">
    <source>
        <dbReference type="Proteomes" id="UP000609323"/>
    </source>
</evidence>
<dbReference type="InterPro" id="IPR029058">
    <property type="entry name" value="AB_hydrolase_fold"/>
</dbReference>
<reference evidence="2" key="1">
    <citation type="journal article" date="2019" name="Int. J. Syst. Evol. Microbiol.">
        <title>The Global Catalogue of Microorganisms (GCM) 10K type strain sequencing project: providing services to taxonomists for standard genome sequencing and annotation.</title>
        <authorList>
            <consortium name="The Broad Institute Genomics Platform"/>
            <consortium name="The Broad Institute Genome Sequencing Center for Infectious Disease"/>
            <person name="Wu L."/>
            <person name="Ma J."/>
        </authorList>
    </citation>
    <scope>NUCLEOTIDE SEQUENCE [LARGE SCALE GENOMIC DNA]</scope>
    <source>
        <strain evidence="2">CGMCC 1.15044</strain>
    </source>
</reference>
<evidence type="ECO:0000313" key="1">
    <source>
        <dbReference type="EMBL" id="GGA45152.1"/>
    </source>
</evidence>
<dbReference type="SUPFAM" id="SSF53474">
    <property type="entry name" value="alpha/beta-Hydrolases"/>
    <property type="match status" value="1"/>
</dbReference>
<proteinExistence type="predicted"/>
<protein>
    <recommendedName>
        <fullName evidence="3">Alpha/beta hydrolase</fullName>
    </recommendedName>
</protein>
<dbReference type="RefSeq" id="WP_094092711.1">
    <property type="nucleotide sequence ID" value="NZ_BMHF01000013.1"/>
</dbReference>